<dbReference type="HOGENOM" id="CLU_1064431_0_0_3"/>
<dbReference type="KEGG" id="cyu:UCYN_12240"/>
<protein>
    <recommendedName>
        <fullName evidence="4">ECF transporter S component</fullName>
    </recommendedName>
</protein>
<reference evidence="2 3" key="1">
    <citation type="journal article" date="2010" name="Nature">
        <title>Metabolic streamlining in an open-ocean nitrogen-fixing cyanobacterium.</title>
        <authorList>
            <person name="Tripp H.J."/>
            <person name="Bench S.R."/>
            <person name="Turk K.A."/>
            <person name="Foster R.A."/>
            <person name="Desany B.A."/>
            <person name="Niazi F."/>
            <person name="Affourtit J.P."/>
            <person name="Zehr J.P."/>
        </authorList>
    </citation>
    <scope>NUCLEOTIDE SEQUENCE [LARGE SCALE GENOMIC DNA]</scope>
    <source>
        <strain evidence="3">ALOHA</strain>
    </source>
</reference>
<feature type="transmembrane region" description="Helical" evidence="1">
    <location>
        <begin position="158"/>
        <end position="180"/>
    </location>
</feature>
<sequence>MDKNSQAKNSYALNVMEEELQGEEREVKSLGSASLDGTPINHIMVMSAVVTVLNFIPFSITIGAGGIFPLSQGIFPLLGWILGPFGGAMASGIGTLMGVFLAPHTAGIPPVSIFGAIISSFAAGTMTIGKHRRYWWIGMAVFFIIILFFYMFRAFNNGVPISIIIKGSLIDWSGLLFFVLPTRTLFASWIHSKNLYLLSLGLFFGSWTISGMYHLSQVFITYTIFNWPEKVWVFLIPVMPLENLVRSLVGTFIGIRVIYGLRAISIVKPQSAIY</sequence>
<feature type="transmembrane region" description="Helical" evidence="1">
    <location>
        <begin position="43"/>
        <end position="70"/>
    </location>
</feature>
<organism evidence="3">
    <name type="scientific">Atelocyanobacterium thalassa (isolate ALOHA)</name>
    <dbReference type="NCBI Taxonomy" id="1453429"/>
    <lineage>
        <taxon>Bacteria</taxon>
        <taxon>Bacillati</taxon>
        <taxon>Cyanobacteriota</taxon>
        <taxon>Cyanophyceae</taxon>
        <taxon>Oscillatoriophycideae</taxon>
        <taxon>Chroococcales</taxon>
        <taxon>Aphanothecaceae</taxon>
        <taxon>Candidatus Atelocyanobacterium</taxon>
        <taxon>Candidatus Atelocyanobacterium thalassae</taxon>
    </lineage>
</organism>
<dbReference type="EMBL" id="CP001842">
    <property type="protein sequence ID" value="ADB95892.1"/>
    <property type="molecule type" value="Genomic_DNA"/>
</dbReference>
<dbReference type="PATRIC" id="fig|713887.8.peg.1151"/>
<name>D3EQZ2_ATETH</name>
<dbReference type="STRING" id="1453429.UCYN_12240"/>
<accession>D3EQZ2</accession>
<dbReference type="AlphaFoldDB" id="D3EQZ2"/>
<feature type="transmembrane region" description="Helical" evidence="1">
    <location>
        <begin position="108"/>
        <end position="127"/>
    </location>
</feature>
<dbReference type="Proteomes" id="UP000001405">
    <property type="component" value="Chromosome"/>
</dbReference>
<keyword evidence="1" id="KW-0472">Membrane</keyword>
<evidence type="ECO:0008006" key="4">
    <source>
        <dbReference type="Google" id="ProtNLM"/>
    </source>
</evidence>
<gene>
    <name evidence="2" type="ordered locus">UCYN_12240</name>
</gene>
<keyword evidence="1" id="KW-1133">Transmembrane helix</keyword>
<proteinExistence type="predicted"/>
<feature type="transmembrane region" description="Helical" evidence="1">
    <location>
        <begin position="77"/>
        <end position="102"/>
    </location>
</feature>
<evidence type="ECO:0000256" key="1">
    <source>
        <dbReference type="SAM" id="Phobius"/>
    </source>
</evidence>
<feature type="transmembrane region" description="Helical" evidence="1">
    <location>
        <begin position="134"/>
        <end position="152"/>
    </location>
</feature>
<evidence type="ECO:0000313" key="3">
    <source>
        <dbReference type="Proteomes" id="UP000001405"/>
    </source>
</evidence>
<feature type="transmembrane region" description="Helical" evidence="1">
    <location>
        <begin position="200"/>
        <end position="224"/>
    </location>
</feature>
<keyword evidence="3" id="KW-1185">Reference proteome</keyword>
<evidence type="ECO:0000313" key="2">
    <source>
        <dbReference type="EMBL" id="ADB95892.1"/>
    </source>
</evidence>
<keyword evidence="1" id="KW-0812">Transmembrane</keyword>